<name>A0A8G1RU11_9EURO</name>
<keyword evidence="2" id="KW-1185">Reference proteome</keyword>
<dbReference type="VEuPathDB" id="FungiDB:BO72DRAFT_80170"/>
<gene>
    <name evidence="1" type="ORF">BO72DRAFT_80170</name>
</gene>
<dbReference type="Proteomes" id="UP000249789">
    <property type="component" value="Unassembled WGS sequence"/>
</dbReference>
<dbReference type="GeneID" id="63868068"/>
<organism evidence="1 2">
    <name type="scientific">Aspergillus fijiensis CBS 313.89</name>
    <dbReference type="NCBI Taxonomy" id="1448319"/>
    <lineage>
        <taxon>Eukaryota</taxon>
        <taxon>Fungi</taxon>
        <taxon>Dikarya</taxon>
        <taxon>Ascomycota</taxon>
        <taxon>Pezizomycotina</taxon>
        <taxon>Eurotiomycetes</taxon>
        <taxon>Eurotiomycetidae</taxon>
        <taxon>Eurotiales</taxon>
        <taxon>Aspergillaceae</taxon>
        <taxon>Aspergillus</taxon>
    </lineage>
</organism>
<reference evidence="1 2" key="1">
    <citation type="submission" date="2018-02" db="EMBL/GenBank/DDBJ databases">
        <title>The genomes of Aspergillus section Nigri reveals drivers in fungal speciation.</title>
        <authorList>
            <consortium name="DOE Joint Genome Institute"/>
            <person name="Vesth T.C."/>
            <person name="Nybo J."/>
            <person name="Theobald S."/>
            <person name="Brandl J."/>
            <person name="Frisvad J.C."/>
            <person name="Nielsen K.F."/>
            <person name="Lyhne E.K."/>
            <person name="Kogle M.E."/>
            <person name="Kuo A."/>
            <person name="Riley R."/>
            <person name="Clum A."/>
            <person name="Nolan M."/>
            <person name="Lipzen A."/>
            <person name="Salamov A."/>
            <person name="Henrissat B."/>
            <person name="Wiebenga A."/>
            <person name="De vries R.P."/>
            <person name="Grigoriev I.V."/>
            <person name="Mortensen U.H."/>
            <person name="Andersen M.R."/>
            <person name="Baker S.E."/>
        </authorList>
    </citation>
    <scope>NUCLEOTIDE SEQUENCE [LARGE SCALE GENOMIC DNA]</scope>
    <source>
        <strain evidence="1 2">CBS 313.89</strain>
    </source>
</reference>
<protein>
    <submittedName>
        <fullName evidence="1">Uncharacterized protein</fullName>
    </submittedName>
</protein>
<dbReference type="EMBL" id="KZ824638">
    <property type="protein sequence ID" value="RAK78293.1"/>
    <property type="molecule type" value="Genomic_DNA"/>
</dbReference>
<evidence type="ECO:0000313" key="1">
    <source>
        <dbReference type="EMBL" id="RAK78293.1"/>
    </source>
</evidence>
<proteinExistence type="predicted"/>
<dbReference type="RefSeq" id="XP_040802303.1">
    <property type="nucleotide sequence ID" value="XM_040950733.1"/>
</dbReference>
<dbReference type="AlphaFoldDB" id="A0A8G1RU11"/>
<evidence type="ECO:0000313" key="2">
    <source>
        <dbReference type="Proteomes" id="UP000249789"/>
    </source>
</evidence>
<accession>A0A8G1RU11</accession>
<sequence>MSCVGLGPSLLILPSLPLSHCRSDNNNNNNSLALYLVLLFPPPTQTRGKGASYLSSFCGVEIHLESNDPNRLTFSAVMQKRTQARITKEVAVFRTIDLPPTHQRLRPSRSLRFLNPFESSQL</sequence>